<keyword evidence="2" id="KW-1185">Reference proteome</keyword>
<reference evidence="1 2" key="1">
    <citation type="journal article" date="2023" name="bioRxiv">
        <title>An intranuclear bacterial parasite of deep-sea mussels expresses apoptosis inhibitors acquired from its host.</title>
        <authorList>
            <person name="Gonzalez Porras M.A."/>
            <person name="Assie A."/>
            <person name="Tietjen M."/>
            <person name="Violette M."/>
            <person name="Kleiner M."/>
            <person name="Gruber-Vodicka H."/>
            <person name="Dubilier N."/>
            <person name="Leisch N."/>
        </authorList>
    </citation>
    <scope>NUCLEOTIDE SEQUENCE [LARGE SCALE GENOMIC DNA]</scope>
    <source>
        <strain evidence="1">IAP13</strain>
    </source>
</reference>
<comment type="caution">
    <text evidence="1">The sequence shown here is derived from an EMBL/GenBank/DDBJ whole genome shotgun (WGS) entry which is preliminary data.</text>
</comment>
<evidence type="ECO:0000313" key="2">
    <source>
        <dbReference type="Proteomes" id="UP001178148"/>
    </source>
</evidence>
<evidence type="ECO:0000313" key="1">
    <source>
        <dbReference type="EMBL" id="MDP0588728.1"/>
    </source>
</evidence>
<dbReference type="AlphaFoldDB" id="A0AA90NL52"/>
<accession>A0AA90NL52</accession>
<proteinExistence type="predicted"/>
<dbReference type="Proteomes" id="UP001178148">
    <property type="component" value="Unassembled WGS sequence"/>
</dbReference>
<dbReference type="EMBL" id="JASXSV010000006">
    <property type="protein sequence ID" value="MDP0588728.1"/>
    <property type="molecule type" value="Genomic_DNA"/>
</dbReference>
<sequence>MCFYFFKKKYLLFLLIINSYAYGGLDLVLLDQRTQGKVCLQWSFYGSKDANIAGIHEVAMHENADYFYLTKSNYRKRVTVNHKKHVVEIVNCVRSFLVFGYNGKLIEYIIEYKKGKITVKQSFRVILKMYEGWLSQLPYKSIEQAYNERVIPSDIDDMRTAFLYMRGVKTNSAFHVVAAVFNKRHIQNGFYQ</sequence>
<organism evidence="1 2">
    <name type="scientific">Candidatus Endonucleibacter bathymodioli</name>
    <dbReference type="NCBI Taxonomy" id="539814"/>
    <lineage>
        <taxon>Bacteria</taxon>
        <taxon>Pseudomonadati</taxon>
        <taxon>Pseudomonadota</taxon>
        <taxon>Gammaproteobacteria</taxon>
        <taxon>Oceanospirillales</taxon>
        <taxon>Endozoicomonadaceae</taxon>
        <taxon>Candidatus Endonucleibacter</taxon>
    </lineage>
</organism>
<gene>
    <name evidence="1" type="ORF">QS748_05830</name>
</gene>
<protein>
    <submittedName>
        <fullName evidence="1">Uncharacterized protein</fullName>
    </submittedName>
</protein>
<name>A0AA90NL52_9GAMM</name>